<organism evidence="2 3">
    <name type="scientific">Meganyctiphanes norvegica</name>
    <name type="common">Northern krill</name>
    <name type="synonym">Thysanopoda norvegica</name>
    <dbReference type="NCBI Taxonomy" id="48144"/>
    <lineage>
        <taxon>Eukaryota</taxon>
        <taxon>Metazoa</taxon>
        <taxon>Ecdysozoa</taxon>
        <taxon>Arthropoda</taxon>
        <taxon>Crustacea</taxon>
        <taxon>Multicrustacea</taxon>
        <taxon>Malacostraca</taxon>
        <taxon>Eumalacostraca</taxon>
        <taxon>Eucarida</taxon>
        <taxon>Euphausiacea</taxon>
        <taxon>Euphausiidae</taxon>
        <taxon>Meganyctiphanes</taxon>
    </lineage>
</organism>
<feature type="region of interest" description="Disordered" evidence="1">
    <location>
        <begin position="16"/>
        <end position="68"/>
    </location>
</feature>
<feature type="region of interest" description="Disordered" evidence="1">
    <location>
        <begin position="100"/>
        <end position="131"/>
    </location>
</feature>
<accession>A0AAV2S708</accession>
<name>A0AAV2S708_MEGNR</name>
<dbReference type="AlphaFoldDB" id="A0AAV2S708"/>
<reference evidence="2 3" key="1">
    <citation type="submission" date="2024-05" db="EMBL/GenBank/DDBJ databases">
        <authorList>
            <person name="Wallberg A."/>
        </authorList>
    </citation>
    <scope>NUCLEOTIDE SEQUENCE [LARGE SCALE GENOMIC DNA]</scope>
</reference>
<gene>
    <name evidence="2" type="ORF">MNOR_LOCUS33127</name>
</gene>
<feature type="non-terminal residue" evidence="2">
    <location>
        <position position="1"/>
    </location>
</feature>
<feature type="compositionally biased region" description="Polar residues" evidence="1">
    <location>
        <begin position="16"/>
        <end position="47"/>
    </location>
</feature>
<keyword evidence="3" id="KW-1185">Reference proteome</keyword>
<dbReference type="EMBL" id="CAXKWB010046851">
    <property type="protein sequence ID" value="CAL4164369.1"/>
    <property type="molecule type" value="Genomic_DNA"/>
</dbReference>
<proteinExistence type="predicted"/>
<evidence type="ECO:0000313" key="3">
    <source>
        <dbReference type="Proteomes" id="UP001497623"/>
    </source>
</evidence>
<evidence type="ECO:0000313" key="2">
    <source>
        <dbReference type="EMBL" id="CAL4164369.1"/>
    </source>
</evidence>
<dbReference type="Proteomes" id="UP001497623">
    <property type="component" value="Unassembled WGS sequence"/>
</dbReference>
<evidence type="ECO:0000256" key="1">
    <source>
        <dbReference type="SAM" id="MobiDB-lite"/>
    </source>
</evidence>
<protein>
    <submittedName>
        <fullName evidence="2">Uncharacterized protein</fullName>
    </submittedName>
</protein>
<comment type="caution">
    <text evidence="2">The sequence shown here is derived from an EMBL/GenBank/DDBJ whole genome shotgun (WGS) entry which is preliminary data.</text>
</comment>
<sequence>FRLKMENFSPLDETVVLSSTDSPAPNKSLNVSSASPFRDITNSSVNKTPVKGKSPRKQCAPLTPKADEDVKWRERTEVVTTLETQNYQQYAKEAVNSIVDSLPEMPDRSSSATTGSFQPRDNFPVAKAAES</sequence>
<feature type="non-terminal residue" evidence="2">
    <location>
        <position position="131"/>
    </location>
</feature>
<feature type="compositionally biased region" description="Polar residues" evidence="1">
    <location>
        <begin position="108"/>
        <end position="119"/>
    </location>
</feature>